<sequence length="38" mass="4355">MAKSETFQELDLSNAFLFALVLGIPEVCPSMTEQKRYF</sequence>
<dbReference type="Proteomes" id="UP001325248">
    <property type="component" value="Chromosome"/>
</dbReference>
<name>A0ABZ0UAB9_9FIRM</name>
<reference evidence="1" key="1">
    <citation type="submission" date="2023-10" db="EMBL/GenBank/DDBJ databases">
        <title>Genome sequence of Blautia coccoides DSM 935.</title>
        <authorList>
            <person name="Boeer T."/>
            <person name="Bengelsdorf F.R."/>
            <person name="Daniel R."/>
            <person name="Poehlein A."/>
        </authorList>
    </citation>
    <scope>NUCLEOTIDE SEQUENCE [LARGE SCALE GENOMIC DNA]</scope>
    <source>
        <strain evidence="1">DSM 935</strain>
    </source>
</reference>
<keyword evidence="2" id="KW-1185">Reference proteome</keyword>
<organism evidence="1 2">
    <name type="scientific">Blautia producta</name>
    <dbReference type="NCBI Taxonomy" id="33035"/>
    <lineage>
        <taxon>Bacteria</taxon>
        <taxon>Bacillati</taxon>
        <taxon>Bacillota</taxon>
        <taxon>Clostridia</taxon>
        <taxon>Lachnospirales</taxon>
        <taxon>Lachnospiraceae</taxon>
        <taxon>Blautia</taxon>
    </lineage>
</organism>
<protein>
    <submittedName>
        <fullName evidence="1">Uncharacterized protein</fullName>
    </submittedName>
</protein>
<gene>
    <name evidence="1" type="ORF">BLCOC_15300</name>
</gene>
<evidence type="ECO:0000313" key="1">
    <source>
        <dbReference type="EMBL" id="WPX73189.1"/>
    </source>
</evidence>
<accession>A0ABZ0UAB9</accession>
<evidence type="ECO:0000313" key="2">
    <source>
        <dbReference type="Proteomes" id="UP001325248"/>
    </source>
</evidence>
<proteinExistence type="predicted"/>
<dbReference type="EMBL" id="CP136422">
    <property type="protein sequence ID" value="WPX73189.1"/>
    <property type="molecule type" value="Genomic_DNA"/>
</dbReference>